<dbReference type="Pfam" id="PF05721">
    <property type="entry name" value="PhyH"/>
    <property type="match status" value="1"/>
</dbReference>
<dbReference type="Proteomes" id="UP000254875">
    <property type="component" value="Unassembled WGS sequence"/>
</dbReference>
<organism evidence="2 3">
    <name type="scientific">Paraburkholderia lacunae</name>
    <dbReference type="NCBI Taxonomy" id="2211104"/>
    <lineage>
        <taxon>Bacteria</taxon>
        <taxon>Pseudomonadati</taxon>
        <taxon>Pseudomonadota</taxon>
        <taxon>Betaproteobacteria</taxon>
        <taxon>Burkholderiales</taxon>
        <taxon>Burkholderiaceae</taxon>
        <taxon>Paraburkholderia</taxon>
    </lineage>
</organism>
<dbReference type="OrthoDB" id="9075305at2"/>
<proteinExistence type="predicted"/>
<evidence type="ECO:0000256" key="1">
    <source>
        <dbReference type="ARBA" id="ARBA00001954"/>
    </source>
</evidence>
<sequence>MRDQISKLLPGVPDVESPFFSHIFSDPSIDSEVRRIAHDLNQNGFAVLDFPDDDFDRIADSIKTSLHDSFPWQDWLDFGFEKNNGLRVINAWKSDENVRRLATNARIIEVLSKLFGRQAWPFQTLNFPVGTQQHVHTDSVHFSSVPERFMCGVWTALEDISADAGPLVYYPGSHKWPIYTNEHIGACSAEEKSELNQNVYEPLWRALIDVNEVEPVTFTPKKGQSLIWLANLLHGGNRQTNKQKTRWSQVTHYYFEGCAYHSPMHSDPFYGAISFRNLSNIITGEQVKHQYCGHQIDEAFIAATKERVGSKKVPLPPDFDPEQYLLANRDLREANVDPVYHYRHYGIPEGRPLIPLPEGFDGEQYLSANPDVRAANIDPAAHYRNYGKGERRPLRPAD</sequence>
<evidence type="ECO:0000313" key="2">
    <source>
        <dbReference type="EMBL" id="RDJ98743.1"/>
    </source>
</evidence>
<dbReference type="InterPro" id="IPR008775">
    <property type="entry name" value="Phytyl_CoA_dOase-like"/>
</dbReference>
<dbReference type="Gene3D" id="2.60.120.620">
    <property type="entry name" value="q2cbj1_9rhob like domain"/>
    <property type="match status" value="1"/>
</dbReference>
<keyword evidence="2" id="KW-0223">Dioxygenase</keyword>
<dbReference type="PANTHER" id="PTHR20883">
    <property type="entry name" value="PHYTANOYL-COA DIOXYGENASE DOMAIN CONTAINING 1"/>
    <property type="match status" value="1"/>
</dbReference>
<evidence type="ECO:0000313" key="3">
    <source>
        <dbReference type="Proteomes" id="UP000254875"/>
    </source>
</evidence>
<dbReference type="GO" id="GO:0016706">
    <property type="term" value="F:2-oxoglutarate-dependent dioxygenase activity"/>
    <property type="evidence" value="ECO:0007669"/>
    <property type="project" value="UniProtKB-ARBA"/>
</dbReference>
<dbReference type="SUPFAM" id="SSF51197">
    <property type="entry name" value="Clavaminate synthase-like"/>
    <property type="match status" value="1"/>
</dbReference>
<dbReference type="EMBL" id="QHKS01000030">
    <property type="protein sequence ID" value="RDJ98743.1"/>
    <property type="molecule type" value="Genomic_DNA"/>
</dbReference>
<keyword evidence="2" id="KW-0560">Oxidoreductase</keyword>
<dbReference type="PANTHER" id="PTHR20883:SF48">
    <property type="entry name" value="ECTOINE DIOXYGENASE"/>
    <property type="match status" value="1"/>
</dbReference>
<reference evidence="3" key="1">
    <citation type="submission" date="2018-05" db="EMBL/GenBank/DDBJ databases">
        <authorList>
            <person name="Feng T."/>
        </authorList>
    </citation>
    <scope>NUCLEOTIDE SEQUENCE [LARGE SCALE GENOMIC DNA]</scope>
    <source>
        <strain evidence="3">S27</strain>
    </source>
</reference>
<name>A0A370MZD6_9BURK</name>
<dbReference type="GO" id="GO:0005506">
    <property type="term" value="F:iron ion binding"/>
    <property type="evidence" value="ECO:0007669"/>
    <property type="project" value="UniProtKB-ARBA"/>
</dbReference>
<dbReference type="AlphaFoldDB" id="A0A370MZD6"/>
<accession>A0A370MZD6</accession>
<dbReference type="RefSeq" id="WP_115107560.1">
    <property type="nucleotide sequence ID" value="NZ_QHKS01000030.1"/>
</dbReference>
<gene>
    <name evidence="2" type="ORF">DLM46_31915</name>
</gene>
<comment type="cofactor">
    <cofactor evidence="1">
        <name>Fe(2+)</name>
        <dbReference type="ChEBI" id="CHEBI:29033"/>
    </cofactor>
</comment>
<keyword evidence="3" id="KW-1185">Reference proteome</keyword>
<comment type="caution">
    <text evidence="2">The sequence shown here is derived from an EMBL/GenBank/DDBJ whole genome shotgun (WGS) entry which is preliminary data.</text>
</comment>
<protein>
    <submittedName>
        <fullName evidence="2">Phytanoyl-CoA dioxygenase</fullName>
    </submittedName>
</protein>